<keyword evidence="11" id="KW-1185">Reference proteome</keyword>
<feature type="compositionally biased region" description="Pro residues" evidence="8">
    <location>
        <begin position="482"/>
        <end position="491"/>
    </location>
</feature>
<dbReference type="EMBL" id="JBHRSB010000001">
    <property type="protein sequence ID" value="MFC2998431.1"/>
    <property type="molecule type" value="Genomic_DNA"/>
</dbReference>
<dbReference type="PANTHER" id="PTHR21716:SF53">
    <property type="entry name" value="PERMEASE PERM-RELATED"/>
    <property type="match status" value="1"/>
</dbReference>
<dbReference type="Pfam" id="PF01594">
    <property type="entry name" value="AI-2E_transport"/>
    <property type="match status" value="1"/>
</dbReference>
<keyword evidence="6 9" id="KW-1133">Transmembrane helix</keyword>
<evidence type="ECO:0000256" key="4">
    <source>
        <dbReference type="ARBA" id="ARBA00022475"/>
    </source>
</evidence>
<dbReference type="RefSeq" id="WP_216833804.1">
    <property type="nucleotide sequence ID" value="NZ_JAFNJS010000001.1"/>
</dbReference>
<protein>
    <submittedName>
        <fullName evidence="10">AI-2E family transporter</fullName>
    </submittedName>
</protein>
<keyword evidence="3" id="KW-0813">Transport</keyword>
<dbReference type="Proteomes" id="UP001595420">
    <property type="component" value="Unassembled WGS sequence"/>
</dbReference>
<name>A0ABV7BNG7_9PROT</name>
<evidence type="ECO:0000256" key="9">
    <source>
        <dbReference type="SAM" id="Phobius"/>
    </source>
</evidence>
<evidence type="ECO:0000256" key="8">
    <source>
        <dbReference type="SAM" id="MobiDB-lite"/>
    </source>
</evidence>
<feature type="transmembrane region" description="Helical" evidence="9">
    <location>
        <begin position="260"/>
        <end position="287"/>
    </location>
</feature>
<evidence type="ECO:0000256" key="5">
    <source>
        <dbReference type="ARBA" id="ARBA00022692"/>
    </source>
</evidence>
<feature type="transmembrane region" description="Helical" evidence="9">
    <location>
        <begin position="232"/>
        <end position="254"/>
    </location>
</feature>
<keyword evidence="5 9" id="KW-0812">Transmembrane</keyword>
<dbReference type="PANTHER" id="PTHR21716">
    <property type="entry name" value="TRANSMEMBRANE PROTEIN"/>
    <property type="match status" value="1"/>
</dbReference>
<dbReference type="InterPro" id="IPR002549">
    <property type="entry name" value="AI-2E-like"/>
</dbReference>
<evidence type="ECO:0000256" key="1">
    <source>
        <dbReference type="ARBA" id="ARBA00004651"/>
    </source>
</evidence>
<gene>
    <name evidence="10" type="ORF">ACFOD3_00920</name>
</gene>
<evidence type="ECO:0000256" key="2">
    <source>
        <dbReference type="ARBA" id="ARBA00009773"/>
    </source>
</evidence>
<feature type="transmembrane region" description="Helical" evidence="9">
    <location>
        <begin position="41"/>
        <end position="59"/>
    </location>
</feature>
<evidence type="ECO:0000256" key="7">
    <source>
        <dbReference type="ARBA" id="ARBA00023136"/>
    </source>
</evidence>
<evidence type="ECO:0000256" key="6">
    <source>
        <dbReference type="ARBA" id="ARBA00022989"/>
    </source>
</evidence>
<evidence type="ECO:0000313" key="11">
    <source>
        <dbReference type="Proteomes" id="UP001595420"/>
    </source>
</evidence>
<feature type="transmembrane region" description="Helical" evidence="9">
    <location>
        <begin position="341"/>
        <end position="361"/>
    </location>
</feature>
<comment type="similarity">
    <text evidence="2">Belongs to the autoinducer-2 exporter (AI-2E) (TC 2.A.86) family.</text>
</comment>
<proteinExistence type="inferred from homology"/>
<accession>A0ABV7BNG7</accession>
<reference evidence="11" key="1">
    <citation type="journal article" date="2019" name="Int. J. Syst. Evol. Microbiol.">
        <title>The Global Catalogue of Microorganisms (GCM) 10K type strain sequencing project: providing services to taxonomists for standard genome sequencing and annotation.</title>
        <authorList>
            <consortium name="The Broad Institute Genomics Platform"/>
            <consortium name="The Broad Institute Genome Sequencing Center for Infectious Disease"/>
            <person name="Wu L."/>
            <person name="Ma J."/>
        </authorList>
    </citation>
    <scope>NUCLEOTIDE SEQUENCE [LARGE SCALE GENOMIC DNA]</scope>
    <source>
        <strain evidence="11">CGMCC 1.16855</strain>
    </source>
</reference>
<feature type="transmembrane region" description="Helical" evidence="9">
    <location>
        <begin position="178"/>
        <end position="198"/>
    </location>
</feature>
<sequence>MPEFPPAAHRGVSAAGVPQSGAAIAQAALVVIAVLYFARDLLVPLALAVLLSFVLAPIARALRRIGIPRVPGVLLAVLAAVAVIGMLGLVMGRQLAELASDIPLYQYELSRKLASVNASGGLVERAQEMLRGLAAGAERAAPQPVPSLNADAVRPLPVEVRLPDPKPFELLQNVLQPLLYPLATFGIVVVLVIFVLLYREDLRDRVIRLVGAGDLHRTMAAMDDAAYRLSRFFLAQTAMNAAFGVFITIALFFIGVPQPALWGIVAGLMRFVPFVGTFVAVGFPLLLALAVDPGWSIPLMVLVLFAISEALMGHVLEPMVFGHSTGLSPIAVVAAATFWTWLWGPIGLLVAVPLTVCLVVLGRHVKQFEFLEVALGDRPPLDPPETFYQRALAADADALEEQADDVLREKRLSDYYDEVALPALAMAQADALRGSFAPERLTALRARVAALIEDLEEEVEDDRPPQAAPAELDEAEEASRPADPPPPPEVLVPPGSVICLAGRGPFDEAAAGMLAQLLRKRGMGAVAAPAELLRGGDLVGLEPEAVRQAWFCTIEGGASAAASRYLLRRLRRRFPQAQVCALVVGVTAEGRLPDSLREEGALAVEGRLADVARAALRLAPAVAAEPAA</sequence>
<evidence type="ECO:0000313" key="10">
    <source>
        <dbReference type="EMBL" id="MFC2998431.1"/>
    </source>
</evidence>
<comment type="subcellular location">
    <subcellularLocation>
        <location evidence="1">Cell membrane</location>
        <topology evidence="1">Multi-pass membrane protein</topology>
    </subcellularLocation>
</comment>
<feature type="transmembrane region" description="Helical" evidence="9">
    <location>
        <begin position="299"/>
        <end position="321"/>
    </location>
</feature>
<feature type="transmembrane region" description="Helical" evidence="9">
    <location>
        <begin position="71"/>
        <end position="91"/>
    </location>
</feature>
<evidence type="ECO:0000256" key="3">
    <source>
        <dbReference type="ARBA" id="ARBA00022448"/>
    </source>
</evidence>
<keyword evidence="4" id="KW-1003">Cell membrane</keyword>
<feature type="region of interest" description="Disordered" evidence="8">
    <location>
        <begin position="456"/>
        <end position="491"/>
    </location>
</feature>
<organism evidence="10 11">
    <name type="scientific">Falsiroseomonas tokyonensis</name>
    <dbReference type="NCBI Taxonomy" id="430521"/>
    <lineage>
        <taxon>Bacteria</taxon>
        <taxon>Pseudomonadati</taxon>
        <taxon>Pseudomonadota</taxon>
        <taxon>Alphaproteobacteria</taxon>
        <taxon>Acetobacterales</taxon>
        <taxon>Roseomonadaceae</taxon>
        <taxon>Falsiroseomonas</taxon>
    </lineage>
</organism>
<comment type="caution">
    <text evidence="10">The sequence shown here is derived from an EMBL/GenBank/DDBJ whole genome shotgun (WGS) entry which is preliminary data.</text>
</comment>
<keyword evidence="7 9" id="KW-0472">Membrane</keyword>
<feature type="transmembrane region" description="Helical" evidence="9">
    <location>
        <begin position="12"/>
        <end position="35"/>
    </location>
</feature>